<protein>
    <submittedName>
        <fullName evidence="2">Uncharacterized protein</fullName>
    </submittedName>
</protein>
<evidence type="ECO:0000256" key="1">
    <source>
        <dbReference type="SAM" id="MobiDB-lite"/>
    </source>
</evidence>
<dbReference type="EMBL" id="JBJQOH010000001">
    <property type="protein sequence ID" value="KAL3700199.1"/>
    <property type="molecule type" value="Genomic_DNA"/>
</dbReference>
<dbReference type="AlphaFoldDB" id="A0ABD3ICC8"/>
<accession>A0ABD3ICC8</accession>
<keyword evidence="3" id="KW-1185">Reference proteome</keyword>
<feature type="region of interest" description="Disordered" evidence="1">
    <location>
        <begin position="211"/>
        <end position="352"/>
    </location>
</feature>
<feature type="compositionally biased region" description="Basic and acidic residues" evidence="1">
    <location>
        <begin position="218"/>
        <end position="243"/>
    </location>
</feature>
<feature type="region of interest" description="Disordered" evidence="1">
    <location>
        <begin position="1"/>
        <end position="26"/>
    </location>
</feature>
<evidence type="ECO:0000313" key="2">
    <source>
        <dbReference type="EMBL" id="KAL3700199.1"/>
    </source>
</evidence>
<feature type="compositionally biased region" description="Polar residues" evidence="1">
    <location>
        <begin position="336"/>
        <end position="352"/>
    </location>
</feature>
<proteinExistence type="predicted"/>
<sequence>MDVTKKPEDPADVNSDQGRPYAMNDLRDSGTLRILAAHVSKMEGMPQAREVTGIQKTSRSIGTTGRTILRSHSWYRARDEDSKLRIDRGKRVSDRLPVDRGEGLKVIRTTGEANRKLKKCGDRVDWDRTDWREAVSQCKEIQSRLDQLHSLEATVNRRLSDSTLFVAPKMAPRKPASRAISQDRTPAEEEKLTMLAEYVLAEKSIIDKKTQGLPVGIKDGDTGKTPDKKSSTPDRRRKPEGTKNSEPVGVKPVTEWVRKPEIKKASDLFKTASNGSKPVADSPSNRTRGAKRKAEEPSNTEGPHRRRKLQLPSDVDDESTEETTGETLGSDEETTASSDSGDGTEQSTPTHK</sequence>
<reference evidence="2 3" key="1">
    <citation type="submission" date="2024-09" db="EMBL/GenBank/DDBJ databases">
        <title>Chromosome-scale assembly of Riccia sorocarpa.</title>
        <authorList>
            <person name="Paukszto L."/>
        </authorList>
    </citation>
    <scope>NUCLEOTIDE SEQUENCE [LARGE SCALE GENOMIC DNA]</scope>
    <source>
        <strain evidence="2">LP-2024</strain>
        <tissue evidence="2">Aerial parts of the thallus</tissue>
    </source>
</reference>
<comment type="caution">
    <text evidence="2">The sequence shown here is derived from an EMBL/GenBank/DDBJ whole genome shotgun (WGS) entry which is preliminary data.</text>
</comment>
<name>A0ABD3ICC8_9MARC</name>
<gene>
    <name evidence="2" type="ORF">R1sor_018221</name>
</gene>
<organism evidence="2 3">
    <name type="scientific">Riccia sorocarpa</name>
    <dbReference type="NCBI Taxonomy" id="122646"/>
    <lineage>
        <taxon>Eukaryota</taxon>
        <taxon>Viridiplantae</taxon>
        <taxon>Streptophyta</taxon>
        <taxon>Embryophyta</taxon>
        <taxon>Marchantiophyta</taxon>
        <taxon>Marchantiopsida</taxon>
        <taxon>Marchantiidae</taxon>
        <taxon>Marchantiales</taxon>
        <taxon>Ricciaceae</taxon>
        <taxon>Riccia</taxon>
    </lineage>
</organism>
<feature type="compositionally biased region" description="Basic and acidic residues" evidence="1">
    <location>
        <begin position="256"/>
        <end position="267"/>
    </location>
</feature>
<feature type="compositionally biased region" description="Polar residues" evidence="1">
    <location>
        <begin position="271"/>
        <end position="287"/>
    </location>
</feature>
<evidence type="ECO:0000313" key="3">
    <source>
        <dbReference type="Proteomes" id="UP001633002"/>
    </source>
</evidence>
<feature type="compositionally biased region" description="Acidic residues" evidence="1">
    <location>
        <begin position="314"/>
        <end position="334"/>
    </location>
</feature>
<dbReference type="Proteomes" id="UP001633002">
    <property type="component" value="Unassembled WGS sequence"/>
</dbReference>